<evidence type="ECO:0000256" key="1">
    <source>
        <dbReference type="ARBA" id="ARBA00022737"/>
    </source>
</evidence>
<organism evidence="3 4">
    <name type="scientific">Lithospermum erythrorhizon</name>
    <name type="common">Purple gromwell</name>
    <name type="synonym">Lithospermum officinale var. erythrorhizon</name>
    <dbReference type="NCBI Taxonomy" id="34254"/>
    <lineage>
        <taxon>Eukaryota</taxon>
        <taxon>Viridiplantae</taxon>
        <taxon>Streptophyta</taxon>
        <taxon>Embryophyta</taxon>
        <taxon>Tracheophyta</taxon>
        <taxon>Spermatophyta</taxon>
        <taxon>Magnoliopsida</taxon>
        <taxon>eudicotyledons</taxon>
        <taxon>Gunneridae</taxon>
        <taxon>Pentapetalae</taxon>
        <taxon>asterids</taxon>
        <taxon>lamiids</taxon>
        <taxon>Boraginales</taxon>
        <taxon>Boraginaceae</taxon>
        <taxon>Boraginoideae</taxon>
        <taxon>Lithospermeae</taxon>
        <taxon>Lithospermum</taxon>
    </lineage>
</organism>
<proteinExistence type="predicted"/>
<dbReference type="Pfam" id="PF03107">
    <property type="entry name" value="C1_2"/>
    <property type="match status" value="2"/>
</dbReference>
<reference evidence="3 4" key="1">
    <citation type="submission" date="2024-01" db="EMBL/GenBank/DDBJ databases">
        <title>The complete chloroplast genome sequence of Lithospermum erythrorhizon: insights into the phylogenetic relationship among Boraginaceae species and the maternal lineages of purple gromwells.</title>
        <authorList>
            <person name="Okada T."/>
            <person name="Watanabe K."/>
        </authorList>
    </citation>
    <scope>NUCLEOTIDE SEQUENCE [LARGE SCALE GENOMIC DNA]</scope>
</reference>
<dbReference type="Proteomes" id="UP001454036">
    <property type="component" value="Unassembled WGS sequence"/>
</dbReference>
<accession>A0AAV3PYN5</accession>
<feature type="domain" description="DC1" evidence="2">
    <location>
        <begin position="11"/>
        <end position="72"/>
    </location>
</feature>
<protein>
    <recommendedName>
        <fullName evidence="2">DC1 domain-containing protein</fullName>
    </recommendedName>
</protein>
<dbReference type="SUPFAM" id="SSF57889">
    <property type="entry name" value="Cysteine-rich domain"/>
    <property type="match status" value="2"/>
</dbReference>
<dbReference type="InterPro" id="IPR004146">
    <property type="entry name" value="DC1"/>
</dbReference>
<evidence type="ECO:0000313" key="4">
    <source>
        <dbReference type="Proteomes" id="UP001454036"/>
    </source>
</evidence>
<evidence type="ECO:0000259" key="2">
    <source>
        <dbReference type="Pfam" id="PF03107"/>
    </source>
</evidence>
<dbReference type="PANTHER" id="PTHR32410:SF216">
    <property type="entry name" value="PHORBOL-ESTER_DAG-TYPE DOMAIN-CONTAINING PROTEIN"/>
    <property type="match status" value="1"/>
</dbReference>
<keyword evidence="4" id="KW-1185">Reference proteome</keyword>
<dbReference type="InterPro" id="IPR046349">
    <property type="entry name" value="C1-like_sf"/>
</dbReference>
<evidence type="ECO:0000313" key="3">
    <source>
        <dbReference type="EMBL" id="GAA0156398.1"/>
    </source>
</evidence>
<sequence length="254" mass="29968">MDVEPRIHLSTHKHDLILFQELCVNNDRFFQEEDEEILCDCCIHPITASYYSVNGFGYGCETCNFSLHVTCAALPDVIMHETHDHPLFQMEAQGERQCYTCAKYVPDGSLIFKCKSCDVLISYYCAMHSRSIRHRWDRQHPILLRYPPHGKHPDHFMCDMCEELINPKYWLYSCFKCDVGFHTECAPRYQKYRNMKFGGEVQISCHPHTLKYLRKPTLKITCDKCEAQLDEFNVFECETCYDCFYYLCVTLELP</sequence>
<name>A0AAV3PYN5_LITER</name>
<dbReference type="PANTHER" id="PTHR32410">
    <property type="entry name" value="CYSTEINE/HISTIDINE-RICH C1 DOMAIN FAMILY PROTEIN"/>
    <property type="match status" value="1"/>
</dbReference>
<dbReference type="InterPro" id="IPR053192">
    <property type="entry name" value="Vacuole_Formation_Reg"/>
</dbReference>
<dbReference type="EMBL" id="BAABME010002854">
    <property type="protein sequence ID" value="GAA0156398.1"/>
    <property type="molecule type" value="Genomic_DNA"/>
</dbReference>
<comment type="caution">
    <text evidence="3">The sequence shown here is derived from an EMBL/GenBank/DDBJ whole genome shotgun (WGS) entry which is preliminary data.</text>
</comment>
<feature type="domain" description="DC1" evidence="2">
    <location>
        <begin position="140"/>
        <end position="186"/>
    </location>
</feature>
<gene>
    <name evidence="3" type="ORF">LIER_13909</name>
</gene>
<dbReference type="AlphaFoldDB" id="A0AAV3PYN5"/>
<keyword evidence="1" id="KW-0677">Repeat</keyword>